<dbReference type="EMBL" id="BMIK01000001">
    <property type="protein sequence ID" value="GGC17238.1"/>
    <property type="molecule type" value="Genomic_DNA"/>
</dbReference>
<sequence>MNHQKKTLSLLLLIAVCGFVACSGTASAPGQKEPEQEQWVTYQGKEGPGKGKNIVFISGDEEYRSEEALPMLAQILAKRFGFTCTVLFSIDSLTGEIDANQPSNIPGLENLESADLMVIFTRFRELPPYQMRYIDAYLKAGKPVIGLRTATHAFHYAKNPGDPYAKYDFQSTVPGWEQGFGKLVLGETWVDHHGDHGKEGTRGVNNEAAVANPLLNGVADIWVPTDVYTVGALEGAEVLVYGQSTRGMTADAPINEDKEALPVAWTRTYALEGGKEGKAFATTMGASVDLVNEDLRRLLVNACFWAVGQPVPEKADVAFVSPYQPTMFGFDSFKKGKFPADYRLAE</sequence>
<evidence type="ECO:0000313" key="2">
    <source>
        <dbReference type="EMBL" id="GGC17238.1"/>
    </source>
</evidence>
<comment type="caution">
    <text evidence="2">The sequence shown here is derived from an EMBL/GenBank/DDBJ whole genome shotgun (WGS) entry which is preliminary data.</text>
</comment>
<dbReference type="Proteomes" id="UP000597338">
    <property type="component" value="Unassembled WGS sequence"/>
</dbReference>
<feature type="chain" id="PRO_5047517608" description="ThuA-like domain-containing protein" evidence="1">
    <location>
        <begin position="29"/>
        <end position="346"/>
    </location>
</feature>
<evidence type="ECO:0000313" key="3">
    <source>
        <dbReference type="Proteomes" id="UP000597338"/>
    </source>
</evidence>
<reference evidence="3" key="1">
    <citation type="journal article" date="2019" name="Int. J. Syst. Evol. Microbiol.">
        <title>The Global Catalogue of Microorganisms (GCM) 10K type strain sequencing project: providing services to taxonomists for standard genome sequencing and annotation.</title>
        <authorList>
            <consortium name="The Broad Institute Genomics Platform"/>
            <consortium name="The Broad Institute Genome Sequencing Center for Infectious Disease"/>
            <person name="Wu L."/>
            <person name="Ma J."/>
        </authorList>
    </citation>
    <scope>NUCLEOTIDE SEQUENCE [LARGE SCALE GENOMIC DNA]</scope>
    <source>
        <strain evidence="3">CGMCC 1.15342</strain>
    </source>
</reference>
<dbReference type="InterPro" id="IPR029062">
    <property type="entry name" value="Class_I_gatase-like"/>
</dbReference>
<keyword evidence="1" id="KW-0732">Signal</keyword>
<protein>
    <recommendedName>
        <fullName evidence="4">ThuA-like domain-containing protein</fullName>
    </recommendedName>
</protein>
<dbReference type="Gene3D" id="3.40.50.880">
    <property type="match status" value="1"/>
</dbReference>
<evidence type="ECO:0000256" key="1">
    <source>
        <dbReference type="SAM" id="SignalP"/>
    </source>
</evidence>
<keyword evidence="3" id="KW-1185">Reference proteome</keyword>
<dbReference type="RefSeq" id="WP_188747255.1">
    <property type="nucleotide sequence ID" value="NZ_BMIK01000001.1"/>
</dbReference>
<accession>A0ABQ1L469</accession>
<name>A0ABQ1L469_9SPHI</name>
<gene>
    <name evidence="2" type="ORF">GCM10011386_06330</name>
</gene>
<evidence type="ECO:0008006" key="4">
    <source>
        <dbReference type="Google" id="ProtNLM"/>
    </source>
</evidence>
<organism evidence="2 3">
    <name type="scientific">Parapedobacter defluvii</name>
    <dbReference type="NCBI Taxonomy" id="2045106"/>
    <lineage>
        <taxon>Bacteria</taxon>
        <taxon>Pseudomonadati</taxon>
        <taxon>Bacteroidota</taxon>
        <taxon>Sphingobacteriia</taxon>
        <taxon>Sphingobacteriales</taxon>
        <taxon>Sphingobacteriaceae</taxon>
        <taxon>Parapedobacter</taxon>
    </lineage>
</organism>
<dbReference type="SUPFAM" id="SSF52317">
    <property type="entry name" value="Class I glutamine amidotransferase-like"/>
    <property type="match status" value="1"/>
</dbReference>
<proteinExistence type="predicted"/>
<feature type="signal peptide" evidence="1">
    <location>
        <begin position="1"/>
        <end position="28"/>
    </location>
</feature>
<dbReference type="PROSITE" id="PS51257">
    <property type="entry name" value="PROKAR_LIPOPROTEIN"/>
    <property type="match status" value="1"/>
</dbReference>